<sequence length="85" mass="9996">MSEEREAPDREEDHLEEVVRNMCISKAEELNLLGYEQVTGEDVWACVSSKYKQDSFPPLHKLVNDILTLKAHIFMNWLMMRSLKE</sequence>
<name>A0ABW4ZVX7_9BACL</name>
<keyword evidence="2" id="KW-1185">Reference proteome</keyword>
<evidence type="ECO:0000313" key="2">
    <source>
        <dbReference type="Proteomes" id="UP001597343"/>
    </source>
</evidence>
<dbReference type="EMBL" id="JBHUIO010000002">
    <property type="protein sequence ID" value="MFD2169355.1"/>
    <property type="molecule type" value="Genomic_DNA"/>
</dbReference>
<dbReference type="RefSeq" id="WP_386044398.1">
    <property type="nucleotide sequence ID" value="NZ_JBHUIO010000002.1"/>
</dbReference>
<comment type="caution">
    <text evidence="1">The sequence shown here is derived from an EMBL/GenBank/DDBJ whole genome shotgun (WGS) entry which is preliminary data.</text>
</comment>
<accession>A0ABW4ZVX7</accession>
<organism evidence="1 2">
    <name type="scientific">Tumebacillus lipolyticus</name>
    <dbReference type="NCBI Taxonomy" id="1280370"/>
    <lineage>
        <taxon>Bacteria</taxon>
        <taxon>Bacillati</taxon>
        <taxon>Bacillota</taxon>
        <taxon>Bacilli</taxon>
        <taxon>Bacillales</taxon>
        <taxon>Alicyclobacillaceae</taxon>
        <taxon>Tumebacillus</taxon>
    </lineage>
</organism>
<dbReference type="Proteomes" id="UP001597343">
    <property type="component" value="Unassembled WGS sequence"/>
</dbReference>
<proteinExistence type="predicted"/>
<protein>
    <submittedName>
        <fullName evidence="1">Post-transcriptional regulator</fullName>
    </submittedName>
</protein>
<reference evidence="2" key="1">
    <citation type="journal article" date="2019" name="Int. J. Syst. Evol. Microbiol.">
        <title>The Global Catalogue of Microorganisms (GCM) 10K type strain sequencing project: providing services to taxonomists for standard genome sequencing and annotation.</title>
        <authorList>
            <consortium name="The Broad Institute Genomics Platform"/>
            <consortium name="The Broad Institute Genome Sequencing Center for Infectious Disease"/>
            <person name="Wu L."/>
            <person name="Ma J."/>
        </authorList>
    </citation>
    <scope>NUCLEOTIDE SEQUENCE [LARGE SCALE GENOMIC DNA]</scope>
    <source>
        <strain evidence="2">CGMCC 1.13574</strain>
    </source>
</reference>
<evidence type="ECO:0000313" key="1">
    <source>
        <dbReference type="EMBL" id="MFD2169355.1"/>
    </source>
</evidence>
<dbReference type="InterPro" id="IPR025716">
    <property type="entry name" value="Post-transcriptional_regulator"/>
</dbReference>
<gene>
    <name evidence="1" type="ORF">ACFSOY_04880</name>
</gene>
<dbReference type="Pfam" id="PF13797">
    <property type="entry name" value="Post_transc_reg"/>
    <property type="match status" value="1"/>
</dbReference>